<evidence type="ECO:0000313" key="1">
    <source>
        <dbReference type="EMBL" id="EFH82111.1"/>
    </source>
</evidence>
<keyword evidence="2" id="KW-1185">Reference proteome</keyword>
<dbReference type="InParanoid" id="D6TZX1"/>
<accession>D6TZX1</accession>
<comment type="caution">
    <text evidence="1">The sequence shown here is derived from an EMBL/GenBank/DDBJ whole genome shotgun (WGS) entry which is preliminary data.</text>
</comment>
<dbReference type="eggNOG" id="ENOG5033KK4">
    <property type="taxonomic scope" value="Bacteria"/>
</dbReference>
<dbReference type="Proteomes" id="UP000004508">
    <property type="component" value="Unassembled WGS sequence"/>
</dbReference>
<reference evidence="1 2" key="1">
    <citation type="journal article" date="2011" name="Stand. Genomic Sci.">
        <title>Non-contiguous finished genome sequence and contextual data of the filamentous soil bacterium Ktedonobacter racemifer type strain (SOSP1-21).</title>
        <authorList>
            <person name="Chang Y.J."/>
            <person name="Land M."/>
            <person name="Hauser L."/>
            <person name="Chertkov O."/>
            <person name="Del Rio T.G."/>
            <person name="Nolan M."/>
            <person name="Copeland A."/>
            <person name="Tice H."/>
            <person name="Cheng J.F."/>
            <person name="Lucas S."/>
            <person name="Han C."/>
            <person name="Goodwin L."/>
            <person name="Pitluck S."/>
            <person name="Ivanova N."/>
            <person name="Ovchinikova G."/>
            <person name="Pati A."/>
            <person name="Chen A."/>
            <person name="Palaniappan K."/>
            <person name="Mavromatis K."/>
            <person name="Liolios K."/>
            <person name="Brettin T."/>
            <person name="Fiebig A."/>
            <person name="Rohde M."/>
            <person name="Abt B."/>
            <person name="Goker M."/>
            <person name="Detter J.C."/>
            <person name="Woyke T."/>
            <person name="Bristow J."/>
            <person name="Eisen J.A."/>
            <person name="Markowitz V."/>
            <person name="Hugenholtz P."/>
            <person name="Kyrpides N.C."/>
            <person name="Klenk H.P."/>
            <person name="Lapidus A."/>
        </authorList>
    </citation>
    <scope>NUCLEOTIDE SEQUENCE [LARGE SCALE GENOMIC DNA]</scope>
    <source>
        <strain evidence="2">DSM 44963</strain>
    </source>
</reference>
<proteinExistence type="predicted"/>
<protein>
    <submittedName>
        <fullName evidence="1">S-layer domain protein</fullName>
    </submittedName>
</protein>
<name>D6TZX1_KTERA</name>
<gene>
    <name evidence="1" type="ORF">Krac_2891</name>
</gene>
<evidence type="ECO:0000313" key="2">
    <source>
        <dbReference type="Proteomes" id="UP000004508"/>
    </source>
</evidence>
<dbReference type="RefSeq" id="WP_007919954.1">
    <property type="nucleotide sequence ID" value="NZ_ADVG01000004.1"/>
</dbReference>
<sequence length="88" mass="10047">MGYTTWFTGHLKFDKPLAPPHLTYLRAFNEMPHVYWDVELIKDVPDPIREAVGLPLGENGCYFTGEGFRSRYSFTGCVYRGAPDPGYL</sequence>
<dbReference type="EMBL" id="ADVG01000004">
    <property type="protein sequence ID" value="EFH82111.1"/>
    <property type="molecule type" value="Genomic_DNA"/>
</dbReference>
<dbReference type="AlphaFoldDB" id="D6TZX1"/>
<dbReference type="OrthoDB" id="507467at2"/>
<organism evidence="1 2">
    <name type="scientific">Ktedonobacter racemifer DSM 44963</name>
    <dbReference type="NCBI Taxonomy" id="485913"/>
    <lineage>
        <taxon>Bacteria</taxon>
        <taxon>Bacillati</taxon>
        <taxon>Chloroflexota</taxon>
        <taxon>Ktedonobacteria</taxon>
        <taxon>Ktedonobacterales</taxon>
        <taxon>Ktedonobacteraceae</taxon>
        <taxon>Ktedonobacter</taxon>
    </lineage>
</organism>